<dbReference type="OrthoDB" id="3190691at2"/>
<keyword evidence="3" id="KW-1185">Reference proteome</keyword>
<reference evidence="2 3" key="1">
    <citation type="submission" date="2019-03" db="EMBL/GenBank/DDBJ databases">
        <title>Genomic Encyclopedia of Type Strains, Phase IV (KMG-IV): sequencing the most valuable type-strain genomes for metagenomic binning, comparative biology and taxonomic classification.</title>
        <authorList>
            <person name="Goeker M."/>
        </authorList>
    </citation>
    <scope>NUCLEOTIDE SEQUENCE [LARGE SCALE GENOMIC DNA]</scope>
    <source>
        <strain evidence="2 3">DSM 45361</strain>
    </source>
</reference>
<dbReference type="AlphaFoldDB" id="A0A4R6SQ53"/>
<dbReference type="InterPro" id="IPR050114">
    <property type="entry name" value="UPF0173_UPF0282_UlaG_hydrolase"/>
</dbReference>
<accession>A0A4R6SQ53</accession>
<organism evidence="2 3">
    <name type="scientific">Labedaea rhizosphaerae</name>
    <dbReference type="NCBI Taxonomy" id="598644"/>
    <lineage>
        <taxon>Bacteria</taxon>
        <taxon>Bacillati</taxon>
        <taxon>Actinomycetota</taxon>
        <taxon>Actinomycetes</taxon>
        <taxon>Pseudonocardiales</taxon>
        <taxon>Pseudonocardiaceae</taxon>
        <taxon>Labedaea</taxon>
    </lineage>
</organism>
<sequence length="212" mass="22579">MHFVHYGHSCVLLDTGAARLLFDPGVFSSFEDVRGVDAVLITHLHADHLDPARLPALLEVNPGAQLVVDADSAAVVRDLGLEPTVVEIDTTLTVAGVQVKPVGGTHAEIHREIPRPANAGYIVADGAFYHPGDALYVPEESIDVLGVPVGAPWLRLGEAVDFTREVAPRVAVPIHERTLSEAGIQIALSRLQAMAPEKTTTTVLPSAQETEV</sequence>
<name>A0A4R6SQ53_LABRH</name>
<dbReference type="InterPro" id="IPR001279">
    <property type="entry name" value="Metallo-B-lactamas"/>
</dbReference>
<evidence type="ECO:0000313" key="3">
    <source>
        <dbReference type="Proteomes" id="UP000295444"/>
    </source>
</evidence>
<comment type="caution">
    <text evidence="2">The sequence shown here is derived from an EMBL/GenBank/DDBJ whole genome shotgun (WGS) entry which is preliminary data.</text>
</comment>
<dbReference type="RefSeq" id="WP_133848153.1">
    <property type="nucleotide sequence ID" value="NZ_SNXZ01000001.1"/>
</dbReference>
<dbReference type="PANTHER" id="PTHR43546">
    <property type="entry name" value="UPF0173 METAL-DEPENDENT HYDROLASE MJ1163-RELATED"/>
    <property type="match status" value="1"/>
</dbReference>
<dbReference type="SMART" id="SM00849">
    <property type="entry name" value="Lactamase_B"/>
    <property type="match status" value="1"/>
</dbReference>
<dbReference type="Proteomes" id="UP000295444">
    <property type="component" value="Unassembled WGS sequence"/>
</dbReference>
<gene>
    <name evidence="2" type="ORF">EV186_1011363</name>
</gene>
<dbReference type="InterPro" id="IPR036866">
    <property type="entry name" value="RibonucZ/Hydroxyglut_hydro"/>
</dbReference>
<proteinExistence type="predicted"/>
<evidence type="ECO:0000313" key="2">
    <source>
        <dbReference type="EMBL" id="TDQ05393.1"/>
    </source>
</evidence>
<dbReference type="PANTHER" id="PTHR43546:SF3">
    <property type="entry name" value="UPF0173 METAL-DEPENDENT HYDROLASE MJ1163"/>
    <property type="match status" value="1"/>
</dbReference>
<evidence type="ECO:0000259" key="1">
    <source>
        <dbReference type="SMART" id="SM00849"/>
    </source>
</evidence>
<protein>
    <submittedName>
        <fullName evidence="2">L-ascorbate metabolism protein UlaG (Beta-lactamase superfamily)</fullName>
    </submittedName>
</protein>
<dbReference type="SUPFAM" id="SSF56281">
    <property type="entry name" value="Metallo-hydrolase/oxidoreductase"/>
    <property type="match status" value="1"/>
</dbReference>
<dbReference type="Pfam" id="PF13483">
    <property type="entry name" value="Lactamase_B_3"/>
    <property type="match status" value="1"/>
</dbReference>
<feature type="domain" description="Metallo-beta-lactamase" evidence="1">
    <location>
        <begin position="7"/>
        <end position="175"/>
    </location>
</feature>
<dbReference type="Gene3D" id="3.60.15.10">
    <property type="entry name" value="Ribonuclease Z/Hydroxyacylglutathione hydrolase-like"/>
    <property type="match status" value="1"/>
</dbReference>
<dbReference type="EMBL" id="SNXZ01000001">
    <property type="protein sequence ID" value="TDQ05393.1"/>
    <property type="molecule type" value="Genomic_DNA"/>
</dbReference>